<dbReference type="SUPFAM" id="SSF51735">
    <property type="entry name" value="NAD(P)-binding Rossmann-fold domains"/>
    <property type="match status" value="1"/>
</dbReference>
<gene>
    <name evidence="3" type="primary">novJ</name>
    <name evidence="3" type="ORF">MBLL_00136</name>
</gene>
<dbReference type="Gene3D" id="3.40.50.720">
    <property type="entry name" value="NAD(P)-binding Rossmann-like Domain"/>
    <property type="match status" value="1"/>
</dbReference>
<proteinExistence type="inferred from homology"/>
<sequence>MNRVVIYGGTGGIGMATARALRKRGIPLHLAARDAGRLEEVAADLGETTFTAGDVTDPAHFAIVTQEAGDTLAGLVYAVGTINLKPLAKLTADDAVIDFKLNALGALLALQAAAPALKAGALKAGAGEAGAGEAGAGVVLFSTVAVAQGFAAHASVAMAKGAVEGLALSLAAELSPHIRINVVAPSLTRTPLAAAITGNETLASGIASMHALQRLGTPEDIGALAAFLVSAEAGWITGQVIGADGGRSTLRTKG</sequence>
<accession>A0A679JX66</accession>
<dbReference type="EC" id="1.1.1.-" evidence="3"/>
<dbReference type="PANTHER" id="PTHR43477:SF1">
    <property type="entry name" value="DIHYDROANTICAPSIN 7-DEHYDROGENASE"/>
    <property type="match status" value="1"/>
</dbReference>
<reference evidence="3" key="1">
    <citation type="submission" date="2019-12" db="EMBL/GenBank/DDBJ databases">
        <authorList>
            <person name="Cremers G."/>
        </authorList>
    </citation>
    <scope>NUCLEOTIDE SEQUENCE</scope>
    <source>
        <strain evidence="3">Mbul2</strain>
        <plasmid evidence="3">1</plasmid>
    </source>
</reference>
<keyword evidence="3" id="KW-0614">Plasmid</keyword>
<dbReference type="InterPro" id="IPR051122">
    <property type="entry name" value="SDR_DHRS6-like"/>
</dbReference>
<evidence type="ECO:0000256" key="2">
    <source>
        <dbReference type="ARBA" id="ARBA00023002"/>
    </source>
</evidence>
<organism evidence="3">
    <name type="scientific">Methylobacterium bullatum</name>
    <dbReference type="NCBI Taxonomy" id="570505"/>
    <lineage>
        <taxon>Bacteria</taxon>
        <taxon>Pseudomonadati</taxon>
        <taxon>Pseudomonadota</taxon>
        <taxon>Alphaproteobacteria</taxon>
        <taxon>Hyphomicrobiales</taxon>
        <taxon>Methylobacteriaceae</taxon>
        <taxon>Methylobacterium</taxon>
    </lineage>
</organism>
<dbReference type="InterPro" id="IPR002347">
    <property type="entry name" value="SDR_fam"/>
</dbReference>
<dbReference type="InterPro" id="IPR036291">
    <property type="entry name" value="NAD(P)-bd_dom_sf"/>
</dbReference>
<dbReference type="CDD" id="cd05233">
    <property type="entry name" value="SDR_c"/>
    <property type="match status" value="1"/>
</dbReference>
<comment type="similarity">
    <text evidence="1">Belongs to the short-chain dehydrogenases/reductases (SDR) family.</text>
</comment>
<evidence type="ECO:0000256" key="1">
    <source>
        <dbReference type="ARBA" id="ARBA00006484"/>
    </source>
</evidence>
<dbReference type="PRINTS" id="PR00081">
    <property type="entry name" value="GDHRDH"/>
</dbReference>
<dbReference type="RefSeq" id="WP_339158710.1">
    <property type="nucleotide sequence ID" value="NZ_LR743510.1"/>
</dbReference>
<geneLocation type="plasmid" evidence="3">
    <name>1</name>
</geneLocation>
<name>A0A679JX66_9HYPH</name>
<dbReference type="EMBL" id="LR743510">
    <property type="protein sequence ID" value="CAA2136423.1"/>
    <property type="molecule type" value="Genomic_DNA"/>
</dbReference>
<dbReference type="AlphaFoldDB" id="A0A679JX66"/>
<dbReference type="GO" id="GO:0016491">
    <property type="term" value="F:oxidoreductase activity"/>
    <property type="evidence" value="ECO:0007669"/>
    <property type="project" value="UniProtKB-KW"/>
</dbReference>
<dbReference type="Pfam" id="PF13561">
    <property type="entry name" value="adh_short_C2"/>
    <property type="match status" value="1"/>
</dbReference>
<protein>
    <submittedName>
        <fullName evidence="3">Short-chain reductase protein NovJ</fullName>
        <ecNumber evidence="3">1.1.1.-</ecNumber>
    </submittedName>
</protein>
<keyword evidence="2 3" id="KW-0560">Oxidoreductase</keyword>
<dbReference type="PANTHER" id="PTHR43477">
    <property type="entry name" value="DIHYDROANTICAPSIN 7-DEHYDROGENASE"/>
    <property type="match status" value="1"/>
</dbReference>
<evidence type="ECO:0000313" key="3">
    <source>
        <dbReference type="EMBL" id="CAA2136423.1"/>
    </source>
</evidence>